<keyword evidence="2" id="KW-0812">Transmembrane</keyword>
<keyword evidence="2" id="KW-1133">Transmembrane helix</keyword>
<proteinExistence type="predicted"/>
<feature type="region of interest" description="Disordered" evidence="1">
    <location>
        <begin position="523"/>
        <end position="548"/>
    </location>
</feature>
<keyword evidence="4" id="KW-1185">Reference proteome</keyword>
<dbReference type="OrthoDB" id="3516776at2759"/>
<feature type="transmembrane region" description="Helical" evidence="2">
    <location>
        <begin position="18"/>
        <end position="40"/>
    </location>
</feature>
<organism evidence="3 4">
    <name type="scientific">Fonsecaea multimorphosa CBS 102226</name>
    <dbReference type="NCBI Taxonomy" id="1442371"/>
    <lineage>
        <taxon>Eukaryota</taxon>
        <taxon>Fungi</taxon>
        <taxon>Dikarya</taxon>
        <taxon>Ascomycota</taxon>
        <taxon>Pezizomycotina</taxon>
        <taxon>Eurotiomycetes</taxon>
        <taxon>Chaetothyriomycetidae</taxon>
        <taxon>Chaetothyriales</taxon>
        <taxon>Herpotrichiellaceae</taxon>
        <taxon>Fonsecaea</taxon>
    </lineage>
</organism>
<evidence type="ECO:0000313" key="4">
    <source>
        <dbReference type="Proteomes" id="UP000053411"/>
    </source>
</evidence>
<accession>A0A0D2HBT5</accession>
<evidence type="ECO:0000313" key="3">
    <source>
        <dbReference type="EMBL" id="KIX99350.1"/>
    </source>
</evidence>
<dbReference type="Proteomes" id="UP000053411">
    <property type="component" value="Unassembled WGS sequence"/>
</dbReference>
<feature type="compositionally biased region" description="Polar residues" evidence="1">
    <location>
        <begin position="530"/>
        <end position="548"/>
    </location>
</feature>
<sequence length="582" mass="64901">MVAWVVVTTRWTLAEVQAVIAVIITLVCFLASSTVSRLFWQTSAVRLSNNRNVPVSSLVTSTSPSEVWDVLRLFKFRLFSSRHRGLAIQGMLVVLLNVCGILAGVIAKVSTRTGSITPHRTTQGDMATRSMSDEIDNSVRWQKIMDSLDQAQFPRDQLLDFLPDLNSDWVYKAEDWNSTFAVQCHTTPQTLISLEAVGNYTYSFTGLSALYEVPGLWSLFSDEWIRDAYMYDTKVYGQWTTTTSTTFWDYGVIWITSTVQPSNTSNDMTDMSVALIAVCFRHSPYPSDPDVGSFGIGPLEQSFFTKVECDITRKRPDEFSYFEAYPNVFYNNSHLSAMLHSQFWPNLFRPTSDGNTQINAPSGEEMFRLYQAYTISKDTFYPHPVTREISTRVRTVEVSIAFLIVAAAVISSLLVGFIRILLLWKRHHHIIKDVPESKIDWMIQSLQGSNVKRSSVSSSPGLTMPAAATGNGYLPLSSSMGRDLDKLDVLEGAVFNVADGVCTNPRSANSDKGLFSPTTLPVTPRRFGSVNGSPSLSRHASADPSSGQYSELATLLPTTSNLWVRAHRSRDSDSTLVSHWET</sequence>
<feature type="transmembrane region" description="Helical" evidence="2">
    <location>
        <begin position="400"/>
        <end position="422"/>
    </location>
</feature>
<keyword evidence="2" id="KW-0472">Membrane</keyword>
<feature type="transmembrane region" description="Helical" evidence="2">
    <location>
        <begin position="86"/>
        <end position="107"/>
    </location>
</feature>
<name>A0A0D2HBT5_9EURO</name>
<dbReference type="GeneID" id="27710672"/>
<dbReference type="AlphaFoldDB" id="A0A0D2HBT5"/>
<evidence type="ECO:0000256" key="1">
    <source>
        <dbReference type="SAM" id="MobiDB-lite"/>
    </source>
</evidence>
<reference evidence="3 4" key="1">
    <citation type="submission" date="2015-01" db="EMBL/GenBank/DDBJ databases">
        <title>The Genome Sequence of Fonsecaea multimorphosa CBS 102226.</title>
        <authorList>
            <consortium name="The Broad Institute Genomics Platform"/>
            <person name="Cuomo C."/>
            <person name="de Hoog S."/>
            <person name="Gorbushina A."/>
            <person name="Stielow B."/>
            <person name="Teixiera M."/>
            <person name="Abouelleil A."/>
            <person name="Chapman S.B."/>
            <person name="Priest M."/>
            <person name="Young S.K."/>
            <person name="Wortman J."/>
            <person name="Nusbaum C."/>
            <person name="Birren B."/>
        </authorList>
    </citation>
    <scope>NUCLEOTIDE SEQUENCE [LARGE SCALE GENOMIC DNA]</scope>
    <source>
        <strain evidence="3 4">CBS 102226</strain>
    </source>
</reference>
<gene>
    <name evidence="3" type="ORF">Z520_04926</name>
</gene>
<dbReference type="EMBL" id="KN848069">
    <property type="protein sequence ID" value="KIX99350.1"/>
    <property type="molecule type" value="Genomic_DNA"/>
</dbReference>
<dbReference type="RefSeq" id="XP_016633473.1">
    <property type="nucleotide sequence ID" value="XM_016775430.1"/>
</dbReference>
<evidence type="ECO:0000256" key="2">
    <source>
        <dbReference type="SAM" id="Phobius"/>
    </source>
</evidence>
<dbReference type="VEuPathDB" id="FungiDB:Z520_04926"/>
<protein>
    <submittedName>
        <fullName evidence="3">Uncharacterized protein</fullName>
    </submittedName>
</protein>